<evidence type="ECO:0000256" key="2">
    <source>
        <dbReference type="ARBA" id="ARBA00022475"/>
    </source>
</evidence>
<dbReference type="PANTHER" id="PTHR28259:SF1">
    <property type="entry name" value="FLUORIDE EXPORT PROTEIN 1-RELATED"/>
    <property type="match status" value="1"/>
</dbReference>
<dbReference type="HAMAP" id="MF_00454">
    <property type="entry name" value="FluC"/>
    <property type="match status" value="1"/>
</dbReference>
<dbReference type="GO" id="GO:0046872">
    <property type="term" value="F:metal ion binding"/>
    <property type="evidence" value="ECO:0007669"/>
    <property type="project" value="UniProtKB-KW"/>
</dbReference>
<evidence type="ECO:0000256" key="10">
    <source>
        <dbReference type="ARBA" id="ARBA00035120"/>
    </source>
</evidence>
<name>A0A928V5J6_9GAMM</name>
<evidence type="ECO:0000256" key="9">
    <source>
        <dbReference type="ARBA" id="ARBA00023303"/>
    </source>
</evidence>
<accession>A0A928V5J6</accession>
<feature type="transmembrane region" description="Helical" evidence="12">
    <location>
        <begin position="95"/>
        <end position="119"/>
    </location>
</feature>
<evidence type="ECO:0000256" key="5">
    <source>
        <dbReference type="ARBA" id="ARBA00022989"/>
    </source>
</evidence>
<evidence type="ECO:0000256" key="3">
    <source>
        <dbReference type="ARBA" id="ARBA00022519"/>
    </source>
</evidence>
<keyword evidence="12" id="KW-0813">Transport</keyword>
<feature type="transmembrane region" description="Helical" evidence="12">
    <location>
        <begin position="65"/>
        <end position="89"/>
    </location>
</feature>
<dbReference type="GO" id="GO:0062054">
    <property type="term" value="F:fluoride channel activity"/>
    <property type="evidence" value="ECO:0007669"/>
    <property type="project" value="UniProtKB-UniRule"/>
</dbReference>
<keyword evidence="2 12" id="KW-1003">Cell membrane</keyword>
<evidence type="ECO:0000256" key="8">
    <source>
        <dbReference type="ARBA" id="ARBA00023136"/>
    </source>
</evidence>
<comment type="similarity">
    <text evidence="10 12">Belongs to the fluoride channel Fluc/FEX (TC 1.A.43) family.</text>
</comment>
<keyword evidence="14" id="KW-1185">Reference proteome</keyword>
<evidence type="ECO:0000313" key="14">
    <source>
        <dbReference type="Proteomes" id="UP000652567"/>
    </source>
</evidence>
<evidence type="ECO:0000256" key="7">
    <source>
        <dbReference type="ARBA" id="ARBA00023065"/>
    </source>
</evidence>
<dbReference type="PANTHER" id="PTHR28259">
    <property type="entry name" value="FLUORIDE EXPORT PROTEIN 1-RELATED"/>
    <property type="match status" value="1"/>
</dbReference>
<comment type="activity regulation">
    <text evidence="12">Na(+) is not transported, but it plays an essential structural role and its presence is essential for fluoride channel function.</text>
</comment>
<keyword evidence="6 12" id="KW-0915">Sodium</keyword>
<dbReference type="RefSeq" id="WP_193908545.1">
    <property type="nucleotide sequence ID" value="NZ_PRDL01000001.1"/>
</dbReference>
<feature type="binding site" evidence="12">
    <location>
        <position position="76"/>
    </location>
    <ligand>
        <name>Na(+)</name>
        <dbReference type="ChEBI" id="CHEBI:29101"/>
        <note>structural</note>
    </ligand>
</feature>
<keyword evidence="4 12" id="KW-0812">Transmembrane</keyword>
<organism evidence="13 14">
    <name type="scientific">Cellvibrio polysaccharolyticus</name>
    <dbReference type="NCBI Taxonomy" id="2082724"/>
    <lineage>
        <taxon>Bacteria</taxon>
        <taxon>Pseudomonadati</taxon>
        <taxon>Pseudomonadota</taxon>
        <taxon>Gammaproteobacteria</taxon>
        <taxon>Cellvibrionales</taxon>
        <taxon>Cellvibrionaceae</taxon>
        <taxon>Cellvibrio</taxon>
    </lineage>
</organism>
<sequence length="124" mass="13301">MSWLAVALGGAAGSLLRYAIGLGFPFAGHRFPWSTFAINVAGSFLIGLAWVLIVEKAAGWPEARLWVMTGFLGGFTTFSSFSLEALLLWQNGHASLALGYLLGSLLAGMMAIVLAVWLARQLWL</sequence>
<comment type="catalytic activity">
    <reaction evidence="11">
        <text>fluoride(in) = fluoride(out)</text>
        <dbReference type="Rhea" id="RHEA:76159"/>
        <dbReference type="ChEBI" id="CHEBI:17051"/>
    </reaction>
    <physiologicalReaction direction="left-to-right" evidence="11">
        <dbReference type="Rhea" id="RHEA:76160"/>
    </physiologicalReaction>
</comment>
<dbReference type="InterPro" id="IPR003691">
    <property type="entry name" value="FluC"/>
</dbReference>
<dbReference type="GO" id="GO:0005886">
    <property type="term" value="C:plasma membrane"/>
    <property type="evidence" value="ECO:0007669"/>
    <property type="project" value="UniProtKB-SubCell"/>
</dbReference>
<dbReference type="GO" id="GO:0140114">
    <property type="term" value="P:cellular detoxification of fluoride"/>
    <property type="evidence" value="ECO:0007669"/>
    <property type="project" value="UniProtKB-UniRule"/>
</dbReference>
<evidence type="ECO:0000256" key="4">
    <source>
        <dbReference type="ARBA" id="ARBA00022692"/>
    </source>
</evidence>
<dbReference type="NCBIfam" id="TIGR00494">
    <property type="entry name" value="crcB"/>
    <property type="match status" value="1"/>
</dbReference>
<evidence type="ECO:0000256" key="12">
    <source>
        <dbReference type="HAMAP-Rule" id="MF_00454"/>
    </source>
</evidence>
<dbReference type="Pfam" id="PF02537">
    <property type="entry name" value="CRCB"/>
    <property type="match status" value="1"/>
</dbReference>
<dbReference type="Proteomes" id="UP000652567">
    <property type="component" value="Unassembled WGS sequence"/>
</dbReference>
<evidence type="ECO:0000256" key="6">
    <source>
        <dbReference type="ARBA" id="ARBA00023053"/>
    </source>
</evidence>
<keyword evidence="3" id="KW-0997">Cell inner membrane</keyword>
<keyword evidence="9 12" id="KW-0407">Ion channel</keyword>
<comment type="subcellular location">
    <subcellularLocation>
        <location evidence="1 12">Cell membrane</location>
        <topology evidence="1 12">Multi-pass membrane protein</topology>
    </subcellularLocation>
</comment>
<keyword evidence="12" id="KW-0479">Metal-binding</keyword>
<comment type="caution">
    <text evidence="13">The sequence shown here is derived from an EMBL/GenBank/DDBJ whole genome shotgun (WGS) entry which is preliminary data.</text>
</comment>
<protein>
    <recommendedName>
        <fullName evidence="12">Fluoride-specific ion channel FluC</fullName>
    </recommendedName>
</protein>
<evidence type="ECO:0000313" key="13">
    <source>
        <dbReference type="EMBL" id="MBE8717017.1"/>
    </source>
</evidence>
<keyword evidence="5 12" id="KW-1133">Transmembrane helix</keyword>
<evidence type="ECO:0000256" key="1">
    <source>
        <dbReference type="ARBA" id="ARBA00004651"/>
    </source>
</evidence>
<keyword evidence="8 12" id="KW-0472">Membrane</keyword>
<proteinExistence type="inferred from homology"/>
<feature type="binding site" evidence="12">
    <location>
        <position position="73"/>
    </location>
    <ligand>
        <name>Na(+)</name>
        <dbReference type="ChEBI" id="CHEBI:29101"/>
        <note>structural</note>
    </ligand>
</feature>
<keyword evidence="7 12" id="KW-0406">Ion transport</keyword>
<gene>
    <name evidence="12 13" type="primary">crcB</name>
    <name evidence="12" type="synonym">fluC</name>
    <name evidence="13" type="ORF">C4F51_07400</name>
</gene>
<dbReference type="EMBL" id="PRDL01000001">
    <property type="protein sequence ID" value="MBE8717017.1"/>
    <property type="molecule type" value="Genomic_DNA"/>
</dbReference>
<evidence type="ECO:0000256" key="11">
    <source>
        <dbReference type="ARBA" id="ARBA00035585"/>
    </source>
</evidence>
<dbReference type="AlphaFoldDB" id="A0A928V5J6"/>
<feature type="transmembrane region" description="Helical" evidence="12">
    <location>
        <begin position="31"/>
        <end position="53"/>
    </location>
</feature>
<comment type="function">
    <text evidence="12">Fluoride-specific ion channel. Important for reducing fluoride concentration in the cell, thus reducing its toxicity.</text>
</comment>
<reference evidence="13" key="1">
    <citation type="submission" date="2018-07" db="EMBL/GenBank/DDBJ databases">
        <title>Genome assembly of strain Ka43.</title>
        <authorList>
            <person name="Kukolya J."/>
            <person name="Nagy I."/>
            <person name="Horvath B."/>
            <person name="Toth A."/>
        </authorList>
    </citation>
    <scope>NUCLEOTIDE SEQUENCE</scope>
    <source>
        <strain evidence="13">KB43</strain>
    </source>
</reference>